<dbReference type="EMBL" id="UOEC01000063">
    <property type="protein sequence ID" value="VAV89616.1"/>
    <property type="molecule type" value="Genomic_DNA"/>
</dbReference>
<feature type="domain" description="DUF7088" evidence="3">
    <location>
        <begin position="44"/>
        <end position="138"/>
    </location>
</feature>
<organism evidence="4">
    <name type="scientific">hydrothermal vent metagenome</name>
    <dbReference type="NCBI Taxonomy" id="652676"/>
    <lineage>
        <taxon>unclassified sequences</taxon>
        <taxon>metagenomes</taxon>
        <taxon>ecological metagenomes</taxon>
    </lineage>
</organism>
<evidence type="ECO:0000259" key="2">
    <source>
        <dbReference type="Pfam" id="PF09822"/>
    </source>
</evidence>
<feature type="transmembrane region" description="Helical" evidence="1">
    <location>
        <begin position="586"/>
        <end position="606"/>
    </location>
</feature>
<evidence type="ECO:0000259" key="3">
    <source>
        <dbReference type="Pfam" id="PF23357"/>
    </source>
</evidence>
<keyword evidence="1" id="KW-1133">Transmembrane helix</keyword>
<reference evidence="4" key="1">
    <citation type="submission" date="2018-06" db="EMBL/GenBank/DDBJ databases">
        <authorList>
            <person name="Zhirakovskaya E."/>
        </authorList>
    </citation>
    <scope>NUCLEOTIDE SEQUENCE</scope>
</reference>
<protein>
    <submittedName>
        <fullName evidence="4">Diguanylate cyclase/phosphodiesterase (GGDEF &amp; EAL domains) with PAS/PAC sensor(S)</fullName>
    </submittedName>
</protein>
<keyword evidence="1" id="KW-0472">Membrane</keyword>
<dbReference type="InterPro" id="IPR019196">
    <property type="entry name" value="ABC_transp_unknown"/>
</dbReference>
<accession>A0A3B0RLK0</accession>
<evidence type="ECO:0000256" key="1">
    <source>
        <dbReference type="SAM" id="Phobius"/>
    </source>
</evidence>
<feature type="transmembrane region" description="Helical" evidence="1">
    <location>
        <begin position="12"/>
        <end position="32"/>
    </location>
</feature>
<name>A0A3B0RLK0_9ZZZZ</name>
<gene>
    <name evidence="4" type="ORF">MNBD_ALPHA08-1255</name>
</gene>
<keyword evidence="1" id="KW-0812">Transmembrane</keyword>
<dbReference type="Pfam" id="PF09822">
    <property type="entry name" value="ABC_transp_aux"/>
    <property type="match status" value="1"/>
</dbReference>
<dbReference type="AlphaFoldDB" id="A0A3B0RLK0"/>
<proteinExistence type="predicted"/>
<dbReference type="InterPro" id="IPR055396">
    <property type="entry name" value="DUF7088"/>
</dbReference>
<evidence type="ECO:0000313" key="4">
    <source>
        <dbReference type="EMBL" id="VAV89616.1"/>
    </source>
</evidence>
<dbReference type="Pfam" id="PF23357">
    <property type="entry name" value="DUF7088"/>
    <property type="match status" value="1"/>
</dbReference>
<sequence>MTWLAQMSKSKLSWIALALGVVILFAVNMIGWESLKLYRFDVTENKLFTLTDSTRKVIADVEDPITLKFYYTDALGARAPAYALYADRVQALLAHYSSLSNGRIVFQKISPEPFSDEEDRAVAAGLTAIPLGTSQEKGYLALVGSNSTDDEEIIPFMTLDRATFLEYDLTRMVHKLSKPERKTIGLITGLDMRGSMGADGKPIPAWLIVQQMEEFFNVRAITSTAKKLLDNLDMLMIVAPDELSDDLAFAIDQFALSGKPVVVFADPFSELNQRNPTGLAKNGKNFLKLLSGWGADIAPDKVVADPQNSRRIQFSSPTGPVVVNYIVWLSYNDKAFDTGDAVFSKVERLMIATPGAITLNKDAGTRLQPLIQTGPETSLLSTDLMVPPNPLKLLNGFLPDDKTKIIAARLTGPAKASISIGAQSKPGQLVQGDVNVVVVADADMLFDSFWARASNSGGQRVIVPMANNQDLLLNILENMSGGAALSGLRGRGIESRPFTLVQGLQRQAELRYRKREQVLKDKLTLAQKKLNDIQSSAAKGQVVISDEDKTAILNIRQEVVTVRRGLRDVQRSLNKDIERLEFRVQMINTIGVPLLILFAALVWFGLGRRRRKKGPQDKAEGLT</sequence>
<feature type="domain" description="ABC-type uncharacterised transport system" evidence="2">
    <location>
        <begin position="181"/>
        <end position="474"/>
    </location>
</feature>